<dbReference type="PROSITE" id="PS01124">
    <property type="entry name" value="HTH_ARAC_FAMILY_2"/>
    <property type="match status" value="1"/>
</dbReference>
<dbReference type="SMART" id="SM00342">
    <property type="entry name" value="HTH_ARAC"/>
    <property type="match status" value="1"/>
</dbReference>
<evidence type="ECO:0000256" key="2">
    <source>
        <dbReference type="ARBA" id="ARBA00023125"/>
    </source>
</evidence>
<keyword evidence="2" id="KW-0238">DNA-binding</keyword>
<feature type="domain" description="HTH araC/xylS-type" evidence="4">
    <location>
        <begin position="180"/>
        <end position="278"/>
    </location>
</feature>
<dbReference type="InterPro" id="IPR003313">
    <property type="entry name" value="AraC-bd"/>
</dbReference>
<evidence type="ECO:0000259" key="4">
    <source>
        <dbReference type="PROSITE" id="PS01124"/>
    </source>
</evidence>
<evidence type="ECO:0000256" key="3">
    <source>
        <dbReference type="ARBA" id="ARBA00023163"/>
    </source>
</evidence>
<organism evidence="5 6">
    <name type="scientific">Sulfurospirillum halorespirans DSM 13726</name>
    <dbReference type="NCBI Taxonomy" id="1193502"/>
    <lineage>
        <taxon>Bacteria</taxon>
        <taxon>Pseudomonadati</taxon>
        <taxon>Campylobacterota</taxon>
        <taxon>Epsilonproteobacteria</taxon>
        <taxon>Campylobacterales</taxon>
        <taxon>Sulfurospirillaceae</taxon>
        <taxon>Sulfurospirillum</taxon>
    </lineage>
</organism>
<dbReference type="InterPro" id="IPR018060">
    <property type="entry name" value="HTH_AraC"/>
</dbReference>
<dbReference type="EMBL" id="CP017111">
    <property type="protein sequence ID" value="AOO66439.1"/>
    <property type="molecule type" value="Genomic_DNA"/>
</dbReference>
<dbReference type="SUPFAM" id="SSF51215">
    <property type="entry name" value="Regulatory protein AraC"/>
    <property type="match status" value="1"/>
</dbReference>
<dbReference type="Gene3D" id="2.60.120.10">
    <property type="entry name" value="Jelly Rolls"/>
    <property type="match status" value="1"/>
</dbReference>
<gene>
    <name evidence="5" type="ORF">SHALO_2681</name>
</gene>
<keyword evidence="3" id="KW-0804">Transcription</keyword>
<dbReference type="GO" id="GO:0003700">
    <property type="term" value="F:DNA-binding transcription factor activity"/>
    <property type="evidence" value="ECO:0007669"/>
    <property type="project" value="InterPro"/>
</dbReference>
<dbReference type="PANTHER" id="PTHR43280">
    <property type="entry name" value="ARAC-FAMILY TRANSCRIPTIONAL REGULATOR"/>
    <property type="match status" value="1"/>
</dbReference>
<dbReference type="RefSeq" id="WP_069478973.1">
    <property type="nucleotide sequence ID" value="NZ_CP017111.1"/>
</dbReference>
<dbReference type="GO" id="GO:0043565">
    <property type="term" value="F:sequence-specific DNA binding"/>
    <property type="evidence" value="ECO:0007669"/>
    <property type="project" value="InterPro"/>
</dbReference>
<keyword evidence="1" id="KW-0805">Transcription regulation</keyword>
<evidence type="ECO:0000256" key="1">
    <source>
        <dbReference type="ARBA" id="ARBA00023015"/>
    </source>
</evidence>
<accession>A0A1D7TN68</accession>
<dbReference type="InterPro" id="IPR014710">
    <property type="entry name" value="RmlC-like_jellyroll"/>
</dbReference>
<sequence length="280" mass="32271">MHTEVKLFYDIDPNSPNEERNFFIGQAKHAPLPEGTPPPLPHRHPFYEIIFVEKGNGIMRIDFTDRPMQKGSLYLMLPSQIHLPLYTGEFQGFLLRFDISIFADKTFLENLSIFNFDYLLVEEPAYSALEGLLLSLHEEFKSEKALKQCTINNLLKLFLIQVQRLLPNVVNENTQTTIFGSLNTLLESNNYKIQTPAFYAKKLKISLKVLNQAVKEYTSIPCGEYIRSKTVIEAKRLLCYTGMNSNEIAAMLGFEDAAYFSRFFKRETGFTPLVFRKQSL</sequence>
<dbReference type="Pfam" id="PF02311">
    <property type="entry name" value="AraC_binding"/>
    <property type="match status" value="1"/>
</dbReference>
<dbReference type="Gene3D" id="1.10.10.60">
    <property type="entry name" value="Homeodomain-like"/>
    <property type="match status" value="1"/>
</dbReference>
<name>A0A1D7TN68_9BACT</name>
<dbReference type="Pfam" id="PF12833">
    <property type="entry name" value="HTH_18"/>
    <property type="match status" value="1"/>
</dbReference>
<evidence type="ECO:0000313" key="6">
    <source>
        <dbReference type="Proteomes" id="UP000094609"/>
    </source>
</evidence>
<dbReference type="InterPro" id="IPR037923">
    <property type="entry name" value="HTH-like"/>
</dbReference>
<keyword evidence="6" id="KW-1185">Reference proteome</keyword>
<dbReference type="AlphaFoldDB" id="A0A1D7TN68"/>
<dbReference type="KEGG" id="shal:SHALO_2681"/>
<dbReference type="PANTHER" id="PTHR43280:SF32">
    <property type="entry name" value="TRANSCRIPTIONAL REGULATORY PROTEIN"/>
    <property type="match status" value="1"/>
</dbReference>
<dbReference type="PATRIC" id="fig|1193502.14.peg.2714"/>
<evidence type="ECO:0000313" key="5">
    <source>
        <dbReference type="EMBL" id="AOO66439.1"/>
    </source>
</evidence>
<reference evidence="6" key="1">
    <citation type="submission" date="2016-08" db="EMBL/GenBank/DDBJ databases">
        <title>Complete genome sequence of the organohalide-respiring Epsilonproteobacterium Sulfurospirillum halorespirans.</title>
        <authorList>
            <person name="Goris T."/>
            <person name="Zimmermann J."/>
            <person name="Schenz B."/>
            <person name="Lemos M."/>
            <person name="Hackermueller J."/>
            <person name="Diekert G."/>
        </authorList>
    </citation>
    <scope>NUCLEOTIDE SEQUENCE [LARGE SCALE GENOMIC DNA]</scope>
    <source>
        <strain>DSM 13726</strain>
        <strain evidence="6">PCE-M2</strain>
    </source>
</reference>
<dbReference type="Proteomes" id="UP000094609">
    <property type="component" value="Chromosome"/>
</dbReference>
<protein>
    <submittedName>
        <fullName evidence="5">Transcriptional regulator, AraC family</fullName>
    </submittedName>
</protein>
<proteinExistence type="predicted"/>
<dbReference type="InterPro" id="IPR009057">
    <property type="entry name" value="Homeodomain-like_sf"/>
</dbReference>
<dbReference type="STRING" id="1193502.SHALO_2681"/>
<dbReference type="SUPFAM" id="SSF46689">
    <property type="entry name" value="Homeodomain-like"/>
    <property type="match status" value="1"/>
</dbReference>